<dbReference type="AlphaFoldDB" id="A0AAV7QIK7"/>
<gene>
    <name evidence="2" type="ORF">NDU88_005299</name>
</gene>
<name>A0AAV7QIK7_PLEWA</name>
<comment type="caution">
    <text evidence="2">The sequence shown here is derived from an EMBL/GenBank/DDBJ whole genome shotgun (WGS) entry which is preliminary data.</text>
</comment>
<feature type="compositionally biased region" description="Polar residues" evidence="1">
    <location>
        <begin position="100"/>
        <end position="112"/>
    </location>
</feature>
<evidence type="ECO:0000313" key="3">
    <source>
        <dbReference type="Proteomes" id="UP001066276"/>
    </source>
</evidence>
<accession>A0AAV7QIK7</accession>
<dbReference type="EMBL" id="JANPWB010000010">
    <property type="protein sequence ID" value="KAJ1138919.1"/>
    <property type="molecule type" value="Genomic_DNA"/>
</dbReference>
<protein>
    <submittedName>
        <fullName evidence="2">Uncharacterized protein</fullName>
    </submittedName>
</protein>
<evidence type="ECO:0000256" key="1">
    <source>
        <dbReference type="SAM" id="MobiDB-lite"/>
    </source>
</evidence>
<sequence length="119" mass="12844">MAGGDCRVDGLLSWSRLAEMKHMGLGPAWCEVDEALMRRDGCEIGRCPPLAASKHSELPHVGTPYVPLGGRGHTAHRVLAWVSRGPLPTSFQTTHRALQLQQIKPGTQSSRNALHGSEG</sequence>
<keyword evidence="3" id="KW-1185">Reference proteome</keyword>
<reference evidence="2" key="1">
    <citation type="journal article" date="2022" name="bioRxiv">
        <title>Sequencing and chromosome-scale assembly of the giantPleurodeles waltlgenome.</title>
        <authorList>
            <person name="Brown T."/>
            <person name="Elewa A."/>
            <person name="Iarovenko S."/>
            <person name="Subramanian E."/>
            <person name="Araus A.J."/>
            <person name="Petzold A."/>
            <person name="Susuki M."/>
            <person name="Suzuki K.-i.T."/>
            <person name="Hayashi T."/>
            <person name="Toyoda A."/>
            <person name="Oliveira C."/>
            <person name="Osipova E."/>
            <person name="Leigh N.D."/>
            <person name="Simon A."/>
            <person name="Yun M.H."/>
        </authorList>
    </citation>
    <scope>NUCLEOTIDE SEQUENCE</scope>
    <source>
        <strain evidence="2">20211129_DDA</strain>
        <tissue evidence="2">Liver</tissue>
    </source>
</reference>
<evidence type="ECO:0000313" key="2">
    <source>
        <dbReference type="EMBL" id="KAJ1138919.1"/>
    </source>
</evidence>
<dbReference type="Proteomes" id="UP001066276">
    <property type="component" value="Chromosome 6"/>
</dbReference>
<feature type="region of interest" description="Disordered" evidence="1">
    <location>
        <begin position="100"/>
        <end position="119"/>
    </location>
</feature>
<proteinExistence type="predicted"/>
<organism evidence="2 3">
    <name type="scientific">Pleurodeles waltl</name>
    <name type="common">Iberian ribbed newt</name>
    <dbReference type="NCBI Taxonomy" id="8319"/>
    <lineage>
        <taxon>Eukaryota</taxon>
        <taxon>Metazoa</taxon>
        <taxon>Chordata</taxon>
        <taxon>Craniata</taxon>
        <taxon>Vertebrata</taxon>
        <taxon>Euteleostomi</taxon>
        <taxon>Amphibia</taxon>
        <taxon>Batrachia</taxon>
        <taxon>Caudata</taxon>
        <taxon>Salamandroidea</taxon>
        <taxon>Salamandridae</taxon>
        <taxon>Pleurodelinae</taxon>
        <taxon>Pleurodeles</taxon>
    </lineage>
</organism>